<proteinExistence type="inferred from homology"/>
<accession>A0A382HM80</accession>
<evidence type="ECO:0000256" key="2">
    <source>
        <dbReference type="ARBA" id="ARBA00004496"/>
    </source>
</evidence>
<evidence type="ECO:0000256" key="13">
    <source>
        <dbReference type="ARBA" id="ARBA00022801"/>
    </source>
</evidence>
<feature type="domain" description="DRBM" evidence="17">
    <location>
        <begin position="134"/>
        <end position="204"/>
    </location>
</feature>
<dbReference type="GO" id="GO:0006364">
    <property type="term" value="P:rRNA processing"/>
    <property type="evidence" value="ECO:0007669"/>
    <property type="project" value="UniProtKB-KW"/>
</dbReference>
<comment type="similarity">
    <text evidence="3">Belongs to the ribonuclease III family.</text>
</comment>
<gene>
    <name evidence="19" type="ORF">METZ01_LOCUS241163</name>
</gene>
<protein>
    <recommendedName>
        <fullName evidence="5">ribonuclease III</fullName>
        <ecNumber evidence="5">3.1.26.3</ecNumber>
    </recommendedName>
</protein>
<name>A0A382HM80_9ZZZZ</name>
<dbReference type="EMBL" id="UINC01062067">
    <property type="protein sequence ID" value="SVB88309.1"/>
    <property type="molecule type" value="Genomic_DNA"/>
</dbReference>
<keyword evidence="9" id="KW-0819">tRNA processing</keyword>
<dbReference type="HAMAP" id="MF_00104">
    <property type="entry name" value="RNase_III"/>
    <property type="match status" value="1"/>
</dbReference>
<dbReference type="FunFam" id="3.30.160.20:FF:000003">
    <property type="entry name" value="Ribonuclease 3"/>
    <property type="match status" value="1"/>
</dbReference>
<sequence length="204" mass="22522">MLARALTHRSFGSDNNERLEFLGDSVLGMVVSTLLYRRFPEAEEGQLTRMRARLVRKESLDRIARRYQLGEALSLGPGALRSGGSNQASILADALEALIGAFYLDAGLAQTETMIESLLGEELSRIDPQDLAKDPKTTLQEHLQDKGLPLPRYCVKTVTGEAHQPRFQVECVLGNQDFCFQGEGSSRRSAEQDAARRALEELSG</sequence>
<dbReference type="SUPFAM" id="SSF69065">
    <property type="entry name" value="RNase III domain-like"/>
    <property type="match status" value="1"/>
</dbReference>
<dbReference type="InterPro" id="IPR036389">
    <property type="entry name" value="RNase_III_sf"/>
</dbReference>
<evidence type="ECO:0000256" key="12">
    <source>
        <dbReference type="ARBA" id="ARBA00022759"/>
    </source>
</evidence>
<evidence type="ECO:0000256" key="16">
    <source>
        <dbReference type="SAM" id="MobiDB-lite"/>
    </source>
</evidence>
<dbReference type="PANTHER" id="PTHR11207">
    <property type="entry name" value="RIBONUCLEASE III"/>
    <property type="match status" value="1"/>
</dbReference>
<keyword evidence="12" id="KW-0255">Endonuclease</keyword>
<evidence type="ECO:0000256" key="15">
    <source>
        <dbReference type="ARBA" id="ARBA00022884"/>
    </source>
</evidence>
<dbReference type="GO" id="GO:0003725">
    <property type="term" value="F:double-stranded RNA binding"/>
    <property type="evidence" value="ECO:0007669"/>
    <property type="project" value="TreeGrafter"/>
</dbReference>
<feature type="domain" description="RNase III" evidence="18">
    <location>
        <begin position="1"/>
        <end position="107"/>
    </location>
</feature>
<dbReference type="GO" id="GO:0005737">
    <property type="term" value="C:cytoplasm"/>
    <property type="evidence" value="ECO:0007669"/>
    <property type="project" value="UniProtKB-SubCell"/>
</dbReference>
<dbReference type="GO" id="GO:0042802">
    <property type="term" value="F:identical protein binding"/>
    <property type="evidence" value="ECO:0007669"/>
    <property type="project" value="UniProtKB-ARBA"/>
</dbReference>
<evidence type="ECO:0000256" key="7">
    <source>
        <dbReference type="ARBA" id="ARBA00022552"/>
    </source>
</evidence>
<evidence type="ECO:0000259" key="17">
    <source>
        <dbReference type="PROSITE" id="PS50137"/>
    </source>
</evidence>
<reference evidence="19" key="1">
    <citation type="submission" date="2018-05" db="EMBL/GenBank/DDBJ databases">
        <authorList>
            <person name="Lanie J.A."/>
            <person name="Ng W.-L."/>
            <person name="Kazmierczak K.M."/>
            <person name="Andrzejewski T.M."/>
            <person name="Davidsen T.M."/>
            <person name="Wayne K.J."/>
            <person name="Tettelin H."/>
            <person name="Glass J.I."/>
            <person name="Rusch D."/>
            <person name="Podicherti R."/>
            <person name="Tsui H.-C.T."/>
            <person name="Winkler M.E."/>
        </authorList>
    </citation>
    <scope>NUCLEOTIDE SEQUENCE</scope>
</reference>
<dbReference type="PANTHER" id="PTHR11207:SF0">
    <property type="entry name" value="RIBONUCLEASE 3"/>
    <property type="match status" value="1"/>
</dbReference>
<comment type="catalytic activity">
    <reaction evidence="1">
        <text>Endonucleolytic cleavage to 5'-phosphomonoester.</text>
        <dbReference type="EC" id="3.1.26.3"/>
    </reaction>
</comment>
<evidence type="ECO:0000256" key="10">
    <source>
        <dbReference type="ARBA" id="ARBA00022722"/>
    </source>
</evidence>
<dbReference type="GO" id="GO:0004525">
    <property type="term" value="F:ribonuclease III activity"/>
    <property type="evidence" value="ECO:0007669"/>
    <property type="project" value="UniProtKB-EC"/>
</dbReference>
<dbReference type="NCBIfam" id="TIGR02191">
    <property type="entry name" value="RNaseIII"/>
    <property type="match status" value="1"/>
</dbReference>
<dbReference type="InterPro" id="IPR011907">
    <property type="entry name" value="RNase_III"/>
</dbReference>
<dbReference type="CDD" id="cd00593">
    <property type="entry name" value="RIBOc"/>
    <property type="match status" value="1"/>
</dbReference>
<dbReference type="GO" id="GO:0046872">
    <property type="term" value="F:metal ion binding"/>
    <property type="evidence" value="ECO:0007669"/>
    <property type="project" value="UniProtKB-KW"/>
</dbReference>
<comment type="subunit">
    <text evidence="4">Homodimer.</text>
</comment>
<dbReference type="Pfam" id="PF00035">
    <property type="entry name" value="dsrm"/>
    <property type="match status" value="1"/>
</dbReference>
<dbReference type="InterPro" id="IPR000999">
    <property type="entry name" value="RNase_III_dom"/>
</dbReference>
<evidence type="ECO:0000256" key="1">
    <source>
        <dbReference type="ARBA" id="ARBA00000109"/>
    </source>
</evidence>
<organism evidence="19">
    <name type="scientific">marine metagenome</name>
    <dbReference type="NCBI Taxonomy" id="408172"/>
    <lineage>
        <taxon>unclassified sequences</taxon>
        <taxon>metagenomes</taxon>
        <taxon>ecological metagenomes</taxon>
    </lineage>
</organism>
<dbReference type="Pfam" id="PF14622">
    <property type="entry name" value="Ribonucleas_3_3"/>
    <property type="match status" value="1"/>
</dbReference>
<evidence type="ECO:0000256" key="14">
    <source>
        <dbReference type="ARBA" id="ARBA00022842"/>
    </source>
</evidence>
<keyword evidence="11" id="KW-0479">Metal-binding</keyword>
<dbReference type="PROSITE" id="PS00517">
    <property type="entry name" value="RNASE_3_1"/>
    <property type="match status" value="1"/>
</dbReference>
<dbReference type="GO" id="GO:0010468">
    <property type="term" value="P:regulation of gene expression"/>
    <property type="evidence" value="ECO:0007669"/>
    <property type="project" value="TreeGrafter"/>
</dbReference>
<keyword evidence="8" id="KW-0507">mRNA processing</keyword>
<keyword evidence="15" id="KW-0694">RNA-binding</keyword>
<evidence type="ECO:0000256" key="9">
    <source>
        <dbReference type="ARBA" id="ARBA00022694"/>
    </source>
</evidence>
<feature type="region of interest" description="Disordered" evidence="16">
    <location>
        <begin position="183"/>
        <end position="204"/>
    </location>
</feature>
<keyword evidence="10" id="KW-0540">Nuclease</keyword>
<dbReference type="Gene3D" id="1.10.1520.10">
    <property type="entry name" value="Ribonuclease III domain"/>
    <property type="match status" value="1"/>
</dbReference>
<keyword evidence="14" id="KW-0460">Magnesium</keyword>
<dbReference type="GO" id="GO:0008033">
    <property type="term" value="P:tRNA processing"/>
    <property type="evidence" value="ECO:0007669"/>
    <property type="project" value="UniProtKB-KW"/>
</dbReference>
<evidence type="ECO:0000313" key="19">
    <source>
        <dbReference type="EMBL" id="SVB88309.1"/>
    </source>
</evidence>
<dbReference type="EC" id="3.1.26.3" evidence="5"/>
<evidence type="ECO:0000256" key="5">
    <source>
        <dbReference type="ARBA" id="ARBA00012177"/>
    </source>
</evidence>
<dbReference type="PROSITE" id="PS50142">
    <property type="entry name" value="RNASE_3_2"/>
    <property type="match status" value="1"/>
</dbReference>
<keyword evidence="13" id="KW-0378">Hydrolase</keyword>
<keyword evidence="7" id="KW-0698">rRNA processing</keyword>
<dbReference type="Gene3D" id="3.30.160.20">
    <property type="match status" value="1"/>
</dbReference>
<evidence type="ECO:0000256" key="4">
    <source>
        <dbReference type="ARBA" id="ARBA00011738"/>
    </source>
</evidence>
<evidence type="ECO:0000256" key="8">
    <source>
        <dbReference type="ARBA" id="ARBA00022664"/>
    </source>
</evidence>
<keyword evidence="6" id="KW-0963">Cytoplasm</keyword>
<dbReference type="FunFam" id="1.10.1520.10:FF:000001">
    <property type="entry name" value="Ribonuclease 3"/>
    <property type="match status" value="1"/>
</dbReference>
<evidence type="ECO:0000256" key="11">
    <source>
        <dbReference type="ARBA" id="ARBA00022723"/>
    </source>
</evidence>
<dbReference type="InterPro" id="IPR014720">
    <property type="entry name" value="dsRBD_dom"/>
</dbReference>
<dbReference type="AlphaFoldDB" id="A0A382HM80"/>
<evidence type="ECO:0000256" key="3">
    <source>
        <dbReference type="ARBA" id="ARBA00010183"/>
    </source>
</evidence>
<evidence type="ECO:0000259" key="18">
    <source>
        <dbReference type="PROSITE" id="PS50142"/>
    </source>
</evidence>
<feature type="compositionally biased region" description="Basic and acidic residues" evidence="16">
    <location>
        <begin position="185"/>
        <end position="204"/>
    </location>
</feature>
<dbReference type="CDD" id="cd10845">
    <property type="entry name" value="DSRM_RNAse_III_family"/>
    <property type="match status" value="1"/>
</dbReference>
<dbReference type="PROSITE" id="PS50137">
    <property type="entry name" value="DS_RBD"/>
    <property type="match status" value="1"/>
</dbReference>
<dbReference type="SMART" id="SM00358">
    <property type="entry name" value="DSRM"/>
    <property type="match status" value="1"/>
</dbReference>
<dbReference type="SMART" id="SM00535">
    <property type="entry name" value="RIBOc"/>
    <property type="match status" value="1"/>
</dbReference>
<dbReference type="SUPFAM" id="SSF54768">
    <property type="entry name" value="dsRNA-binding domain-like"/>
    <property type="match status" value="1"/>
</dbReference>
<dbReference type="GO" id="GO:0006397">
    <property type="term" value="P:mRNA processing"/>
    <property type="evidence" value="ECO:0007669"/>
    <property type="project" value="UniProtKB-KW"/>
</dbReference>
<evidence type="ECO:0000256" key="6">
    <source>
        <dbReference type="ARBA" id="ARBA00022490"/>
    </source>
</evidence>
<comment type="subcellular location">
    <subcellularLocation>
        <location evidence="2">Cytoplasm</location>
    </subcellularLocation>
</comment>